<feature type="signal peptide" evidence="2">
    <location>
        <begin position="1"/>
        <end position="19"/>
    </location>
</feature>
<dbReference type="EMBL" id="FNCQ01000022">
    <property type="protein sequence ID" value="SDH31254.1"/>
    <property type="molecule type" value="Genomic_DNA"/>
</dbReference>
<dbReference type="Gene3D" id="1.20.1600.10">
    <property type="entry name" value="Outer membrane efflux proteins (OEP)"/>
    <property type="match status" value="1"/>
</dbReference>
<keyword evidence="4" id="KW-1185">Reference proteome</keyword>
<organism evidence="3 4">
    <name type="scientific">Prevotella communis</name>
    <dbReference type="NCBI Taxonomy" id="2913614"/>
    <lineage>
        <taxon>Bacteria</taxon>
        <taxon>Pseudomonadati</taxon>
        <taxon>Bacteroidota</taxon>
        <taxon>Bacteroidia</taxon>
        <taxon>Bacteroidales</taxon>
        <taxon>Prevotellaceae</taxon>
        <taxon>Prevotella</taxon>
    </lineage>
</organism>
<proteinExistence type="predicted"/>
<protein>
    <submittedName>
        <fullName evidence="3">Outer membrane efflux protein</fullName>
    </submittedName>
</protein>
<name>A0A1G8BDV9_9BACT</name>
<feature type="chain" id="PRO_5011666827" evidence="2">
    <location>
        <begin position="20"/>
        <end position="322"/>
    </location>
</feature>
<evidence type="ECO:0000256" key="1">
    <source>
        <dbReference type="SAM" id="MobiDB-lite"/>
    </source>
</evidence>
<dbReference type="AlphaFoldDB" id="A0A1G8BDV9"/>
<dbReference type="GO" id="GO:0015562">
    <property type="term" value="F:efflux transmembrane transporter activity"/>
    <property type="evidence" value="ECO:0007669"/>
    <property type="project" value="InterPro"/>
</dbReference>
<dbReference type="SUPFAM" id="SSF56954">
    <property type="entry name" value="Outer membrane efflux proteins (OEP)"/>
    <property type="match status" value="1"/>
</dbReference>
<accession>A0A1G8BDV9</accession>
<evidence type="ECO:0000313" key="4">
    <source>
        <dbReference type="Proteomes" id="UP000198779"/>
    </source>
</evidence>
<reference evidence="4" key="1">
    <citation type="submission" date="2016-10" db="EMBL/GenBank/DDBJ databases">
        <authorList>
            <person name="Varghese N."/>
            <person name="Submissions S."/>
        </authorList>
    </citation>
    <scope>NUCLEOTIDE SEQUENCE [LARGE SCALE GENOMIC DNA]</scope>
    <source>
        <strain evidence="4">BP1-148</strain>
    </source>
</reference>
<dbReference type="RefSeq" id="WP_091819108.1">
    <property type="nucleotide sequence ID" value="NZ_FNCQ01000022.1"/>
</dbReference>
<dbReference type="Proteomes" id="UP000198779">
    <property type="component" value="Unassembled WGS sequence"/>
</dbReference>
<keyword evidence="2" id="KW-0732">Signal</keyword>
<gene>
    <name evidence="3" type="ORF">SAMN04487901_12212</name>
</gene>
<evidence type="ECO:0000313" key="3">
    <source>
        <dbReference type="EMBL" id="SDH31254.1"/>
    </source>
</evidence>
<evidence type="ECO:0000256" key="2">
    <source>
        <dbReference type="SAM" id="SignalP"/>
    </source>
</evidence>
<dbReference type="STRING" id="645274.SAMN04487901_12212"/>
<sequence length="322" mass="35699">MIKYLFTIAISSLCLTVSAQSADDSGINAGFFDSSQEKDISFSEFKLPPLAILFENAKSNPTILQIAKQQEIAQAEVAKQKKHIFSYVNGNASYSYGRSDTWSAAQSSGYGVGMIWQPHASEQSFWNVGVNVSVPIEDILDLGPSVKRKRLEVENFQIQKDIAYDQLKLQIISLYIKITNNLVALKAAGESAAASQGASSLNEVEFHHGNMQIEDYARTGQQSMSSVSAYQSLLTEITTDIVTLEILTHTPIITNTTTDITLDSTIEKSSRQIARENRAVEKRIKKAAEEELKREKEILKQEEKEAKQAEKEAAKAAKEKNK</sequence>
<feature type="region of interest" description="Disordered" evidence="1">
    <location>
        <begin position="303"/>
        <end position="322"/>
    </location>
</feature>